<protein>
    <submittedName>
        <fullName evidence="1">Uncharacterized protein</fullName>
    </submittedName>
</protein>
<name>A0A645DIZ7_9ZZZZ</name>
<proteinExistence type="predicted"/>
<comment type="caution">
    <text evidence="1">The sequence shown here is derived from an EMBL/GenBank/DDBJ whole genome shotgun (WGS) entry which is preliminary data.</text>
</comment>
<gene>
    <name evidence="1" type="ORF">SDC9_136345</name>
</gene>
<accession>A0A645DIZ7</accession>
<dbReference type="EMBL" id="VSSQ01036699">
    <property type="protein sequence ID" value="MPM89237.1"/>
    <property type="molecule type" value="Genomic_DNA"/>
</dbReference>
<sequence>MTHPAVKAYTATAVRAFFALLPAAQGIALNGLKTDVVKRALYFLHEHGIMKVLFPML</sequence>
<evidence type="ECO:0000313" key="1">
    <source>
        <dbReference type="EMBL" id="MPM89237.1"/>
    </source>
</evidence>
<dbReference type="AlphaFoldDB" id="A0A645DIZ7"/>
<reference evidence="1" key="1">
    <citation type="submission" date="2019-08" db="EMBL/GenBank/DDBJ databases">
        <authorList>
            <person name="Kucharzyk K."/>
            <person name="Murdoch R.W."/>
            <person name="Higgins S."/>
            <person name="Loffler F."/>
        </authorList>
    </citation>
    <scope>NUCLEOTIDE SEQUENCE</scope>
</reference>
<organism evidence="1">
    <name type="scientific">bioreactor metagenome</name>
    <dbReference type="NCBI Taxonomy" id="1076179"/>
    <lineage>
        <taxon>unclassified sequences</taxon>
        <taxon>metagenomes</taxon>
        <taxon>ecological metagenomes</taxon>
    </lineage>
</organism>